<dbReference type="InterPro" id="IPR050557">
    <property type="entry name" value="RTX_toxin/Mannuronan_C5-epim"/>
</dbReference>
<evidence type="ECO:0000259" key="4">
    <source>
        <dbReference type="SMART" id="SM00306"/>
    </source>
</evidence>
<dbReference type="Proteomes" id="UP000433101">
    <property type="component" value="Unassembled WGS sequence"/>
</dbReference>
<feature type="domain" description="Hint" evidence="4">
    <location>
        <begin position="310"/>
        <end position="417"/>
    </location>
</feature>
<comment type="subcellular location">
    <subcellularLocation>
        <location evidence="1">Secreted</location>
    </subcellularLocation>
</comment>
<evidence type="ECO:0000313" key="6">
    <source>
        <dbReference type="Proteomes" id="UP000433101"/>
    </source>
</evidence>
<dbReference type="CDD" id="cd00081">
    <property type="entry name" value="Hint"/>
    <property type="match status" value="1"/>
</dbReference>
<name>A0A7X3LWT0_9HYPH</name>
<evidence type="ECO:0000256" key="1">
    <source>
        <dbReference type="ARBA" id="ARBA00004613"/>
    </source>
</evidence>
<dbReference type="Pfam" id="PF07591">
    <property type="entry name" value="PT-HINT"/>
    <property type="match status" value="1"/>
</dbReference>
<dbReference type="PROSITE" id="PS50818">
    <property type="entry name" value="INTEIN_C_TER"/>
    <property type="match status" value="1"/>
</dbReference>
<sequence length="4325" mass="453441">MSEAKWDQLQSEIENLFLQSPEIVANPSLFYSRISIIAQNNDLVLSTSAFGGVGLGSSYASGRFIWDTAEGAGVKIDFRIPDTYAGGTFIIDFDGLEYFTQANIVGDFGPIGLSAGYSDDQFAVSASLSTLYAEVGINFAFTDVNSFLAGQFADDLTTGLSGRGIPVDGEIISRAQEGYKLALASNRDYDVFNYLAIEEFLSEGSDQNLYIHANATFDKVQVAQLNNNEFLITKTITTGAGEVRTSYERVTRDGVIQEVAGFRGIIDQNGTFIVQETYGNVPGAGQAQGGVESAELIDKIYKDVIQEDRDYCFSPDTDILLQDGSTKRIDMIVVGDRVAAYSSGNNEENWGVYGDIELADHLRLEARQVIDIIRNEAQKLIEVNGVKVTPGHKFYQPDGTFVEIGSLQIGDYLVAADGSPTKITSIKDVPGLHDTYNLTVEGLHTYIAGGYRVHNDSLFYPQSDEAILVDSIIDQVSAIVFQDNPFADIVVGSALRSLGSVVADSIFANEPLYGEIFLGRFAINVVGGIGGYAGRLLVEELGDELGLPAEATGALAIFANIAGSELAEYAALNFISETAPTGSTLQTEASEALAGSDPQIFLSGAAFAAIGSYAAQQLAELLGVEGEYGAFLTAPTRATITQISQNIIYNNNHPDNIIPWHTNVSAAALNSLGSVTGAFLANEIGQFDTYTEQLGSAIGSSIGSAIGSFLPIPIPFIGSFLGSLVGGLIGGAIGGLFGNDPVGYADLSFDTETDEFFISAVYGEDKNAEKIAKEIANSAEDALTSVLATINGDVLNEEVSDAIYGFEDGDFTFQRYGEKTNYGSNAEKLINTSVAELLAELEIAGGDVYAKRALSLSLERIDRGGTPDENPATVKSFYESIDTVLPSSVLTELGPGDIISIDDALDFLLNSLIVAKEYEKYLLNKDAINAQIAADPESEFAIGWQITLAQAFSLGLQRRHEADWNGGWSWWLEDKGVDASDVAFGYLEGERLIVTGSGEDAEFYGDTIAIGEKDTLSGTDGGDIIVVDHDRYGLSSISGQDGEFVSFDGIVPDTEILIGYSARLLGGAGHDLISGGNLGTELFGGAGNDKLVGGALDDWLFGGAGDDILLSGGGNGNLLDGGDDNDFILGGTGADWLIGGAGDDLLKGSAGDDILEGGVGRDRILGGEGNDTYIYRLGGGYDQLSDAGDDSADTLSFGEGIDAADVLVTASDNGNDVIVSFAGSTTDRILLKGVLSNGNNGIDRFTFDDGTVWNRSEILSHVDYSPVGGQTYSGTSGDEELIGTVGADILTGAGGTDTLDGGSGSDTYQFNRGDGADQIIDRGGLSDIDRVEFGPDIALTDLNFTRDQADPSILVISIAGTSDALTVATRSNGWGDGIEIFAFADGSTISLTDINQIYLGRNSSAADDTIIGFDTSEEISSGDGNDTLLGGKGNDLLDGGSGNDNYIFNLGDGKDVIVEDAGIDILNFGEGITPSDVHVSIAPHNSNTFVLSIPGTGDRVEIRNQFIGGALFAIDEVRFADGTVWSADDLRVRLLNNAATLGKDNVAATGGNDEISSEAGDDRLTGYGGDDTLNGGAGDDVLIGGDGNDTYLYSLGDGRDVLFDDYYSSNSYDDRLVFGAGITAQNIAVSRSTRDFDLRIGFSDGNWLTISDGASAYFSEGIETFVFDDGTELSQEELFDLLRADWTSEAKDDVLGFGTVDVISAGGGDDRLTGYGGDDTLNGGSGDDVLIGGDGSDTYHYGLGDGRDVLFDSYLSSNSYDDRLVFGAGITAQNIAVSRSTRDFDLRIGFSDGNWLTISDGASAYFSEGIETFVFDDGTELSQEELFDLLRADWTSEAKDDVLGFGTVDVISAGGGDDRLTGYGGDDTLNGGSGDDVLIGGDGSDTYHYGLGDGRDVLIDSYLSSNSYDDRLVFGAGITAQNIAVSRSTRDFDLRIGFSDGNWLTISDGASAYFSEGIETFVFDDGTELSQEALFDFLRSSWTSEAKDDVLGFGTADVISAGGGDDRLSGFGGSDTLTGGAGDDVLIGGEGADTYLYSLGDGNDTILDYYYQSGSDVLIIQPGIQPADVTITRHPLDQNSVYLTFATGAWILLKDQLRLNGGVERIEFDDGTIWLPNDILALADGGQPSSASNQYFEGDASDNTHTFGLSHGHDAFYGSSGTDTLKISNIDPSDIEVGVDEADPNFVVLRVAGTADQISIRDVEYVMFDDGTVWTAAEVHQRYINQNVSGGDDYIDSYASSETIDTGAGDDRIYADNGDDIIRGGVGDDYAEGGEGSDTYIFHLGDGIDTFDGGINDADTVAFGPGIDPSDIEVRLDETNTSFVVLRIAGTTDQVSIRDVEYVSFDNGTVWTIAEVHQRYVDQASTSGDDYIDSYASSETIDAGAGDDRIYADNGDDIIRGGVGDDYAEGGGGSDTYIFHLGDGNDAFDGGINGADTLAFGPGIDPSVIEVRLDETNTSFVVLRIAGTTDQVSIRDVEYVSFDNGTVWTIAEVHQRYVDQASTSGDDYIDSYASSETIDAGAGDDRIYADNGDDIIRGGVGDDYAEGGGGSDTYIFHLGDGNDAFDGGIVGADTLAFGPGIDPSDIEVRLDETNTNFVVLRIAGTTDQVSIRDVEYVSFDNGTVWTIAEVHQRYVDQASTSGDDYIDSYASSETIDAGAGDDRIYADNGDDIIRGGVGDDYAEGGRGSDIYIFHLGDGNDYFDGGIVEADTLAFGPGIDPSDIIVRQDQANSSYLVLEIAGTGDRVSIRDVEWVQFSDGTLVSVSDLVESELLSADGQSTIFGNADDNQLVGTIGDDHLNGRGGSDTLVGGEGADIYEYDQDSGNDIIVDRGSSSDFDALKFGAGILSTDIRVVLSEVDASDLRLVIASTGETITLVGQLDQTGAGIEQVTFEDGTIWGRNDLVPQDIASQTTSGDDLIIGSVFSDVFAGSAGDDILRGGAGADSYLLNIGDGHDLIEDTGGLLSIDKIIFGQGITTGSVSFIRPVGNSSDLLIKYSDEDEVLVKGQFLSDQPAIGQIEFEDGTVLSASDVRALVLSVASTNGDDEIIGFDTDDNLAGGAGDDSLDGGTGSDTYSFDELSGHDVISDNGSSSDLDTLAFGGGITPDSVIVDRSLNGSFTLKSSDGQWSILLAVVPGANAGGLEQISFADGTIWTFADVEQRYYENASTENNGLIYGSDANNNIQGSLNDDTIFGEAGDDNLLGRDGNDILVGGDGDDVLDGGAGDDVLEGGLGLDTYDGGAGVDTITFAYSIAAWIVSLESGTASTIGHPENSETIFNVENIQGSIGNDVLTGNDVSNILSGGAGDDILYGLFGDDTLVGSEGADTLDGGGGSDWVDYQQSDAAVLINLAMGLASGGHADGDTFVGIENVKGSIFDDQLTGDAFDNEIIGNAGADTLVGGLGDDVLEGGAGADNLNGGDGQDWLAYGSSSAAVNINLETAYASGGDAQGDSYSNIENVEGSQFADALTGNSGNNWIRGEGGNDTLQGGAGDDQLEGGVGDDLYIFDLGDGQDLINDGGEDTSAEIDTLELGPGIVPGDVVLTATGPDGDVILTITNTNDQITLKNQLTGFAGGVDRIEFADGTVWDRSAIDILANGGSLNNVPLAVDDGVLTAVQDTALIISPSTLSANDSDPDGDVLTVYSVQNAVNGAVSINQDGNVIFTPAAGYTGGASFEYTITDGEAFASATVNISVTSLQEIADYVGTAGNDTYNGTSADEIIIGLSGDDSLNGKGGSDTYIYDFGDGDDTITEDYNSGSADRLELGAGILIGEVTFVRGTSDFDDLTLQFIDGGSVTLNEQFYYNIDYGIEEIAFADGTIWDDAMIRSVTLAQSITAGDDTVTGYEDTDDTLEAGLGDDTLNGLDGSDTYIYNLGDGNDTITDGYRDGIADRLELGAGILTSEVTVVRSTSDLDDVTLQFIDGGSVRLDEQFYGDLERGVEEVAFADGTVWDVTVLRSLALAQSITSGDDAIYGYETTADTLEGGTGNDVLNGLDGSDTYIYNIGDGNDTITDGYRDGIADRLEVGAGILTSEVTVVRSTSDLDDVTLQFIDGGSVRLDEQFYGDLERGVEEVAFADGTVWDVTVLRSLALAQSITSGDDAIYGYETTADTLEGGTGNDVLNGLDGSDTYVYSFGDGNDTIIDTYYDGAADRVSLGSNILLEEVTLSQITSDDDDVVLHFADGGSITLDEQFGGYLEQGVEEIEFADGTIWDIATLSSLAQQSATTSGDDVVDAGAGNDWILGGAGDDTFIFKSGDGNDTIADFTAGAASDDVIEFQGLAGFSDYNDVLAAATQDVDDVVITIDPTNSVTLKDIQLSALHADDFRFVA</sequence>
<dbReference type="PANTHER" id="PTHR38340:SF1">
    <property type="entry name" value="S-LAYER PROTEIN"/>
    <property type="match status" value="1"/>
</dbReference>
<comment type="caution">
    <text evidence="5">The sequence shown here is derived from an EMBL/GenBank/DDBJ whole genome shotgun (WGS) entry which is preliminary data.</text>
</comment>
<dbReference type="SUPFAM" id="SSF51120">
    <property type="entry name" value="beta-Roll"/>
    <property type="match status" value="24"/>
</dbReference>
<dbReference type="Pfam" id="PF17892">
    <property type="entry name" value="Cadherin_5"/>
    <property type="match status" value="1"/>
</dbReference>
<dbReference type="PANTHER" id="PTHR38340">
    <property type="entry name" value="S-LAYER PROTEIN"/>
    <property type="match status" value="1"/>
</dbReference>
<organism evidence="5 6">
    <name type="scientific">Stappia sediminis</name>
    <dbReference type="NCBI Taxonomy" id="2692190"/>
    <lineage>
        <taxon>Bacteria</taxon>
        <taxon>Pseudomonadati</taxon>
        <taxon>Pseudomonadota</taxon>
        <taxon>Alphaproteobacteria</taxon>
        <taxon>Hyphomicrobiales</taxon>
        <taxon>Stappiaceae</taxon>
        <taxon>Stappia</taxon>
    </lineage>
</organism>
<dbReference type="PROSITE" id="PS50817">
    <property type="entry name" value="INTEIN_N_TER"/>
    <property type="match status" value="1"/>
</dbReference>
<dbReference type="RefSeq" id="WP_160776715.1">
    <property type="nucleotide sequence ID" value="NZ_WUMV01000007.1"/>
</dbReference>
<dbReference type="GO" id="GO:0005509">
    <property type="term" value="F:calcium ion binding"/>
    <property type="evidence" value="ECO:0007669"/>
    <property type="project" value="InterPro"/>
</dbReference>
<evidence type="ECO:0000256" key="2">
    <source>
        <dbReference type="ARBA" id="ARBA00022525"/>
    </source>
</evidence>
<dbReference type="InterPro" id="IPR010566">
    <property type="entry name" value="Haemolys_ca-bd"/>
</dbReference>
<keyword evidence="2" id="KW-0964">Secreted</keyword>
<gene>
    <name evidence="5" type="ORF">GR183_16430</name>
</gene>
<dbReference type="InterPro" id="IPR041690">
    <property type="entry name" value="Cadherin_5"/>
</dbReference>
<dbReference type="Gene3D" id="2.150.10.10">
    <property type="entry name" value="Serralysin-like metalloprotease, C-terminal"/>
    <property type="match status" value="18"/>
</dbReference>
<dbReference type="InterPro" id="IPR036844">
    <property type="entry name" value="Hint_dom_sf"/>
</dbReference>
<dbReference type="InterPro" id="IPR001343">
    <property type="entry name" value="Hemolysn_Ca-bd"/>
</dbReference>
<protein>
    <recommendedName>
        <fullName evidence="4">Hint domain-containing protein</fullName>
    </recommendedName>
</protein>
<accession>A0A7X3LWT0</accession>
<proteinExistence type="predicted"/>
<dbReference type="SUPFAM" id="SSF51294">
    <property type="entry name" value="Hedgehog/intein (Hint) domain"/>
    <property type="match status" value="1"/>
</dbReference>
<dbReference type="Pfam" id="PF06594">
    <property type="entry name" value="HCBP_related"/>
    <property type="match status" value="9"/>
</dbReference>
<dbReference type="InterPro" id="IPR003587">
    <property type="entry name" value="Hint_dom_N"/>
</dbReference>
<dbReference type="Gene3D" id="2.170.16.10">
    <property type="entry name" value="Hedgehog/Intein (Hint) domain"/>
    <property type="match status" value="1"/>
</dbReference>
<evidence type="ECO:0000256" key="3">
    <source>
        <dbReference type="SAM" id="MobiDB-lite"/>
    </source>
</evidence>
<dbReference type="GO" id="GO:0016539">
    <property type="term" value="P:intein-mediated protein splicing"/>
    <property type="evidence" value="ECO:0007669"/>
    <property type="project" value="InterPro"/>
</dbReference>
<dbReference type="InterPro" id="IPR030934">
    <property type="entry name" value="Intein_C"/>
</dbReference>
<dbReference type="InterPro" id="IPR006141">
    <property type="entry name" value="Intein_N"/>
</dbReference>
<dbReference type="PRINTS" id="PR00313">
    <property type="entry name" value="CABNDNGRPT"/>
</dbReference>
<dbReference type="PROSITE" id="PS00330">
    <property type="entry name" value="HEMOLYSIN_CALCIUM"/>
    <property type="match status" value="23"/>
</dbReference>
<dbReference type="GO" id="GO:0005576">
    <property type="term" value="C:extracellular region"/>
    <property type="evidence" value="ECO:0007669"/>
    <property type="project" value="UniProtKB-SubCell"/>
</dbReference>
<dbReference type="Pfam" id="PF00353">
    <property type="entry name" value="HemolysinCabind"/>
    <property type="match status" value="25"/>
</dbReference>
<reference evidence="5 6" key="1">
    <citation type="submission" date="2019-12" db="EMBL/GenBank/DDBJ databases">
        <authorList>
            <person name="Li M."/>
        </authorList>
    </citation>
    <scope>NUCLEOTIDE SEQUENCE [LARGE SCALE GENOMIC DNA]</scope>
    <source>
        <strain evidence="5 6">GBMRC 2046</strain>
    </source>
</reference>
<dbReference type="InterPro" id="IPR011049">
    <property type="entry name" value="Serralysin-like_metalloprot_C"/>
</dbReference>
<dbReference type="EMBL" id="WUMV01000007">
    <property type="protein sequence ID" value="MXN66503.1"/>
    <property type="molecule type" value="Genomic_DNA"/>
</dbReference>
<dbReference type="InterPro" id="IPR018511">
    <property type="entry name" value="Hemolysin-typ_Ca-bd_CS"/>
</dbReference>
<evidence type="ECO:0000313" key="5">
    <source>
        <dbReference type="EMBL" id="MXN66503.1"/>
    </source>
</evidence>
<feature type="region of interest" description="Disordered" evidence="3">
    <location>
        <begin position="1550"/>
        <end position="1570"/>
    </location>
</feature>
<dbReference type="SMART" id="SM00306">
    <property type="entry name" value="HintN"/>
    <property type="match status" value="1"/>
</dbReference>
<keyword evidence="6" id="KW-1185">Reference proteome</keyword>
<dbReference type="Gene3D" id="2.60.40.2810">
    <property type="match status" value="1"/>
</dbReference>